<dbReference type="Gene3D" id="3.40.190.10">
    <property type="entry name" value="Periplasmic binding protein-like II"/>
    <property type="match status" value="1"/>
</dbReference>
<keyword evidence="5" id="KW-0472">Membrane</keyword>
<dbReference type="Gene3D" id="3.10.105.10">
    <property type="entry name" value="Dipeptide-binding Protein, Domain 3"/>
    <property type="match status" value="1"/>
</dbReference>
<keyword evidence="5" id="KW-0812">Transmembrane</keyword>
<dbReference type="AlphaFoldDB" id="A0A5Q3Q7F2"/>
<evidence type="ECO:0000256" key="5">
    <source>
        <dbReference type="SAM" id="Phobius"/>
    </source>
</evidence>
<dbReference type="GO" id="GO:0030313">
    <property type="term" value="C:cell envelope"/>
    <property type="evidence" value="ECO:0007669"/>
    <property type="project" value="UniProtKB-SubCell"/>
</dbReference>
<protein>
    <submittedName>
        <fullName evidence="8">ABC transporter substrate-binding protein</fullName>
    </submittedName>
</protein>
<accession>A0A5Q3Q7F2</accession>
<dbReference type="KEGG" id="sace:GIY23_09720"/>
<comment type="subcellular location">
    <subcellularLocation>
        <location evidence="1">Cell envelope</location>
    </subcellularLocation>
</comment>
<evidence type="ECO:0000256" key="3">
    <source>
        <dbReference type="ARBA" id="ARBA00022448"/>
    </source>
</evidence>
<feature type="signal peptide" evidence="6">
    <location>
        <begin position="1"/>
        <end position="28"/>
    </location>
</feature>
<sequence>MGGRSLRRRSAVVGAVLVALLVPGLAFAASPVSQQQNGDAPPPVEGATMRVGLQQQIDSLNPFLGYTLASTDIFRSIYPTLTTYAADDFSVEPELAESWESSPDRLTWTFRIRDGATWSDGEPITAQDAAFTYNLMMTDSAASSANGTFVENFESVEAPDDGTLVIRTKTPQSTMLAIDAPIVPEHVWSGVDDIANFTNDEMPVVSGGPFTLTEYEPEQYVTLEANEQYWRGPPKIDELQFVQFKNSDAAVQALRKGEIDVVQKLTPAQFDALADEENIEQVRGQGRRFYEIILNPGATNSENQPIGSGHPALTDVRVRQAIDHAIDREAIVERVLGGYGEQGGGYLPPIFADYHWSPPPEQRRGFDIGEANRILDEAGYQRGEGGIRRTPQGEPLNFDFVLHGDESSDTQVGEFVKQWLRDIGIAVELQPVSDSQLGDRTTAGDFDMVISGWSANPDPDYVLKLQTCGARPSPDGGGLPDTFLCDRQYDELYDRQLAEFDPAARQDLVKQAQQRFYEQATGLVLYYQNSLEAYRSDRFSGFTTQPADNGVVTAQQGFWGYYGAVPTEAAATTGSGQGYGTVAMALGGAVVVLGAVGGVVLLRRRATADTRE</sequence>
<dbReference type="GO" id="GO:0042597">
    <property type="term" value="C:periplasmic space"/>
    <property type="evidence" value="ECO:0007669"/>
    <property type="project" value="UniProtKB-ARBA"/>
</dbReference>
<evidence type="ECO:0000256" key="1">
    <source>
        <dbReference type="ARBA" id="ARBA00004196"/>
    </source>
</evidence>
<feature type="domain" description="Solute-binding protein family 5" evidence="7">
    <location>
        <begin position="91"/>
        <end position="466"/>
    </location>
</feature>
<dbReference type="GO" id="GO:0043190">
    <property type="term" value="C:ATP-binding cassette (ABC) transporter complex"/>
    <property type="evidence" value="ECO:0007669"/>
    <property type="project" value="InterPro"/>
</dbReference>
<keyword evidence="4 6" id="KW-0732">Signal</keyword>
<dbReference type="InterPro" id="IPR039424">
    <property type="entry name" value="SBP_5"/>
</dbReference>
<evidence type="ECO:0000256" key="6">
    <source>
        <dbReference type="SAM" id="SignalP"/>
    </source>
</evidence>
<evidence type="ECO:0000259" key="7">
    <source>
        <dbReference type="Pfam" id="PF00496"/>
    </source>
</evidence>
<reference evidence="9" key="1">
    <citation type="submission" date="2019-11" db="EMBL/GenBank/DDBJ databases">
        <title>The complete genome sequence of Saccharopolyspora sp. E2A.</title>
        <authorList>
            <person name="Zhang G."/>
        </authorList>
    </citation>
    <scope>NUCLEOTIDE SEQUENCE [LARGE SCALE GENOMIC DNA]</scope>
    <source>
        <strain evidence="9">E2A</strain>
    </source>
</reference>
<dbReference type="InterPro" id="IPR000914">
    <property type="entry name" value="SBP_5_dom"/>
</dbReference>
<dbReference type="GO" id="GO:0015833">
    <property type="term" value="P:peptide transport"/>
    <property type="evidence" value="ECO:0007669"/>
    <property type="project" value="TreeGrafter"/>
</dbReference>
<keyword evidence="5" id="KW-1133">Transmembrane helix</keyword>
<dbReference type="PANTHER" id="PTHR30290">
    <property type="entry name" value="PERIPLASMIC BINDING COMPONENT OF ABC TRANSPORTER"/>
    <property type="match status" value="1"/>
</dbReference>
<dbReference type="InterPro" id="IPR030678">
    <property type="entry name" value="Peptide/Ni-bd"/>
</dbReference>
<organism evidence="8 9">
    <name type="scientific">Allosaccharopolyspora coralli</name>
    <dbReference type="NCBI Taxonomy" id="2665642"/>
    <lineage>
        <taxon>Bacteria</taxon>
        <taxon>Bacillati</taxon>
        <taxon>Actinomycetota</taxon>
        <taxon>Actinomycetes</taxon>
        <taxon>Pseudonocardiales</taxon>
        <taxon>Pseudonocardiaceae</taxon>
        <taxon>Allosaccharopolyspora</taxon>
    </lineage>
</organism>
<dbReference type="Pfam" id="PF00496">
    <property type="entry name" value="SBP_bac_5"/>
    <property type="match status" value="1"/>
</dbReference>
<feature type="transmembrane region" description="Helical" evidence="5">
    <location>
        <begin position="582"/>
        <end position="602"/>
    </location>
</feature>
<evidence type="ECO:0000313" key="9">
    <source>
        <dbReference type="Proteomes" id="UP000371041"/>
    </source>
</evidence>
<dbReference type="PIRSF" id="PIRSF002741">
    <property type="entry name" value="MppA"/>
    <property type="match status" value="1"/>
</dbReference>
<keyword evidence="3" id="KW-0813">Transport</keyword>
<dbReference type="Proteomes" id="UP000371041">
    <property type="component" value="Chromosome"/>
</dbReference>
<dbReference type="EMBL" id="CP045929">
    <property type="protein sequence ID" value="QGK69760.1"/>
    <property type="molecule type" value="Genomic_DNA"/>
</dbReference>
<name>A0A5Q3Q7F2_9PSEU</name>
<dbReference type="GO" id="GO:1904680">
    <property type="term" value="F:peptide transmembrane transporter activity"/>
    <property type="evidence" value="ECO:0007669"/>
    <property type="project" value="TreeGrafter"/>
</dbReference>
<dbReference type="SUPFAM" id="SSF53850">
    <property type="entry name" value="Periplasmic binding protein-like II"/>
    <property type="match status" value="1"/>
</dbReference>
<feature type="chain" id="PRO_5024276333" evidence="6">
    <location>
        <begin position="29"/>
        <end position="612"/>
    </location>
</feature>
<comment type="similarity">
    <text evidence="2">Belongs to the bacterial solute-binding protein 5 family.</text>
</comment>
<evidence type="ECO:0000313" key="8">
    <source>
        <dbReference type="EMBL" id="QGK69760.1"/>
    </source>
</evidence>
<evidence type="ECO:0000256" key="2">
    <source>
        <dbReference type="ARBA" id="ARBA00005695"/>
    </source>
</evidence>
<dbReference type="CDD" id="cd00995">
    <property type="entry name" value="PBP2_NikA_DppA_OppA_like"/>
    <property type="match status" value="1"/>
</dbReference>
<proteinExistence type="inferred from homology"/>
<gene>
    <name evidence="8" type="ORF">GIY23_09720</name>
</gene>
<keyword evidence="9" id="KW-1185">Reference proteome</keyword>
<evidence type="ECO:0000256" key="4">
    <source>
        <dbReference type="ARBA" id="ARBA00022729"/>
    </source>
</evidence>
<dbReference type="PANTHER" id="PTHR30290:SF10">
    <property type="entry name" value="PERIPLASMIC OLIGOPEPTIDE-BINDING PROTEIN-RELATED"/>
    <property type="match status" value="1"/>
</dbReference>